<evidence type="ECO:0000256" key="3">
    <source>
        <dbReference type="ARBA" id="ARBA00022679"/>
    </source>
</evidence>
<keyword evidence="2" id="KW-1003">Cell membrane</keyword>
<dbReference type="PANTHER" id="PTHR24421">
    <property type="entry name" value="NITRATE/NITRITE SENSOR PROTEIN NARX-RELATED"/>
    <property type="match status" value="1"/>
</dbReference>
<feature type="transmembrane region" description="Helical" evidence="9">
    <location>
        <begin position="74"/>
        <end position="95"/>
    </location>
</feature>
<keyword evidence="7" id="KW-0902">Two-component regulatory system</keyword>
<evidence type="ECO:0000256" key="6">
    <source>
        <dbReference type="ARBA" id="ARBA00022989"/>
    </source>
</evidence>
<organism evidence="11 12">
    <name type="scientific">Aquiluna borgnonia</name>
    <dbReference type="NCBI Taxonomy" id="2499157"/>
    <lineage>
        <taxon>Bacteria</taxon>
        <taxon>Bacillati</taxon>
        <taxon>Actinomycetota</taxon>
        <taxon>Actinomycetes</taxon>
        <taxon>Micrococcales</taxon>
        <taxon>Microbacteriaceae</taxon>
        <taxon>Luna cluster</taxon>
        <taxon>Luna-1 subcluster</taxon>
        <taxon>Aquiluna</taxon>
    </lineage>
</organism>
<evidence type="ECO:0000259" key="10">
    <source>
        <dbReference type="Pfam" id="PF02518"/>
    </source>
</evidence>
<evidence type="ECO:0000256" key="5">
    <source>
        <dbReference type="ARBA" id="ARBA00022777"/>
    </source>
</evidence>
<evidence type="ECO:0000313" key="12">
    <source>
        <dbReference type="Proteomes" id="UP000501003"/>
    </source>
</evidence>
<dbReference type="EMBL" id="CP054056">
    <property type="protein sequence ID" value="QKJ24871.1"/>
    <property type="molecule type" value="Genomic_DNA"/>
</dbReference>
<dbReference type="GO" id="GO:0016301">
    <property type="term" value="F:kinase activity"/>
    <property type="evidence" value="ECO:0007669"/>
    <property type="project" value="UniProtKB-KW"/>
</dbReference>
<evidence type="ECO:0000256" key="4">
    <source>
        <dbReference type="ARBA" id="ARBA00022692"/>
    </source>
</evidence>
<feature type="transmembrane region" description="Helical" evidence="9">
    <location>
        <begin position="160"/>
        <end position="176"/>
    </location>
</feature>
<feature type="transmembrane region" description="Helical" evidence="9">
    <location>
        <begin position="47"/>
        <end position="67"/>
    </location>
</feature>
<proteinExistence type="predicted"/>
<feature type="domain" description="Histidine kinase/HSP90-like ATPase" evidence="10">
    <location>
        <begin position="301"/>
        <end position="387"/>
    </location>
</feature>
<keyword evidence="4 9" id="KW-0812">Transmembrane</keyword>
<dbReference type="AlphaFoldDB" id="A0A7D4TII3"/>
<dbReference type="GO" id="GO:0000160">
    <property type="term" value="P:phosphorelay signal transduction system"/>
    <property type="evidence" value="ECO:0007669"/>
    <property type="project" value="UniProtKB-KW"/>
</dbReference>
<dbReference type="RefSeq" id="WP_173493168.1">
    <property type="nucleotide sequence ID" value="NZ_CP054056.1"/>
</dbReference>
<evidence type="ECO:0000256" key="2">
    <source>
        <dbReference type="ARBA" id="ARBA00022475"/>
    </source>
</evidence>
<dbReference type="KEGG" id="aqg:HRU87_01290"/>
<dbReference type="SUPFAM" id="SSF55874">
    <property type="entry name" value="ATPase domain of HSP90 chaperone/DNA topoisomerase II/histidine kinase"/>
    <property type="match status" value="1"/>
</dbReference>
<dbReference type="GO" id="GO:0005886">
    <property type="term" value="C:plasma membrane"/>
    <property type="evidence" value="ECO:0007669"/>
    <property type="project" value="UniProtKB-SubCell"/>
</dbReference>
<dbReference type="InterPro" id="IPR003594">
    <property type="entry name" value="HATPase_dom"/>
</dbReference>
<evidence type="ECO:0000313" key="11">
    <source>
        <dbReference type="EMBL" id="QKJ24871.1"/>
    </source>
</evidence>
<dbReference type="InterPro" id="IPR036890">
    <property type="entry name" value="HATPase_C_sf"/>
</dbReference>
<sequence>MSDLDLSGAASGRLERSFSKIYAGVLLATSSELIANAIFQSQYLNSWSWFLVGLVLVPIVAMNIWAWTKDELVWWPYLHGASVLIAMLMWPWVVVDGDALPAEYQPWIWWGVGMAVISVGVTAPRWLGVGFLVLVPVAWFLLDTSYFGGTSDPLVSIQDSVYVFLLGGSVSGLILMSRQAAKRADQANSLALASAIEQAQIDAVERERQRIDALVHDRVLNTLVLSANAQTKAEFLGVTHMASEAIASLEQAAQEPPERSQVTLLGLYRALRKAAVRLIPNIEVITETGGLIELPSDVAQAITEATIQALDNAARHSKANRVTLRLSSTPEHDLEIEIADDGIGFRVDRIARDRIGIRTSITARLQLVRAQASIISQPGAGTRILIRWSR</sequence>
<name>A0A7D4TII3_9MICO</name>
<evidence type="ECO:0000256" key="9">
    <source>
        <dbReference type="SAM" id="Phobius"/>
    </source>
</evidence>
<keyword evidence="8 9" id="KW-0472">Membrane</keyword>
<evidence type="ECO:0000256" key="8">
    <source>
        <dbReference type="ARBA" id="ARBA00023136"/>
    </source>
</evidence>
<keyword evidence="5" id="KW-0418">Kinase</keyword>
<evidence type="ECO:0000256" key="7">
    <source>
        <dbReference type="ARBA" id="ARBA00023012"/>
    </source>
</evidence>
<gene>
    <name evidence="11" type="ORF">HRU87_01290</name>
</gene>
<evidence type="ECO:0000256" key="1">
    <source>
        <dbReference type="ARBA" id="ARBA00004651"/>
    </source>
</evidence>
<reference evidence="11 12" key="1">
    <citation type="submission" date="2020-05" db="EMBL/GenBank/DDBJ databases">
        <title>Aquirufa sp. strain 15G-AUS-rot a new Aquirufa species.</title>
        <authorList>
            <person name="Pitt A."/>
            <person name="Hahn M.W."/>
        </authorList>
    </citation>
    <scope>NUCLEOTIDE SEQUENCE [LARGE SCALE GENOMIC DNA]</scope>
    <source>
        <strain evidence="11 12">15G-AUS-rot</strain>
    </source>
</reference>
<dbReference type="Proteomes" id="UP000501003">
    <property type="component" value="Chromosome"/>
</dbReference>
<protein>
    <recommendedName>
        <fullName evidence="10">Histidine kinase/HSP90-like ATPase domain-containing protein</fullName>
    </recommendedName>
</protein>
<feature type="transmembrane region" description="Helical" evidence="9">
    <location>
        <begin position="21"/>
        <end position="41"/>
    </location>
</feature>
<dbReference type="CDD" id="cd16917">
    <property type="entry name" value="HATPase_UhpB-NarQ-NarX-like"/>
    <property type="match status" value="1"/>
</dbReference>
<comment type="subcellular location">
    <subcellularLocation>
        <location evidence="1">Cell membrane</location>
        <topology evidence="1">Multi-pass membrane protein</topology>
    </subcellularLocation>
</comment>
<dbReference type="PANTHER" id="PTHR24421:SF37">
    <property type="entry name" value="SENSOR HISTIDINE KINASE NARS"/>
    <property type="match status" value="1"/>
</dbReference>
<dbReference type="InterPro" id="IPR050482">
    <property type="entry name" value="Sensor_HK_TwoCompSys"/>
</dbReference>
<dbReference type="Pfam" id="PF02518">
    <property type="entry name" value="HATPase_c"/>
    <property type="match status" value="1"/>
</dbReference>
<keyword evidence="12" id="KW-1185">Reference proteome</keyword>
<keyword evidence="3" id="KW-0808">Transferase</keyword>
<dbReference type="Gene3D" id="3.30.565.10">
    <property type="entry name" value="Histidine kinase-like ATPase, C-terminal domain"/>
    <property type="match status" value="1"/>
</dbReference>
<keyword evidence="6 9" id="KW-1133">Transmembrane helix</keyword>
<accession>A0A7D4TII3</accession>
<feature type="transmembrane region" description="Helical" evidence="9">
    <location>
        <begin position="107"/>
        <end position="123"/>
    </location>
</feature>